<dbReference type="InterPro" id="IPR027417">
    <property type="entry name" value="P-loop_NTPase"/>
</dbReference>
<dbReference type="AlphaFoldDB" id="A0AAV5AS16"/>
<name>A0AAV5AS16_9AGAM</name>
<dbReference type="PANTHER" id="PTHR36978">
    <property type="entry name" value="P-LOOP CONTAINING NUCLEOTIDE TRIPHOSPHATE HYDROLASE"/>
    <property type="match status" value="1"/>
</dbReference>
<dbReference type="Gene3D" id="3.40.50.300">
    <property type="entry name" value="P-loop containing nucleotide triphosphate hydrolases"/>
    <property type="match status" value="1"/>
</dbReference>
<evidence type="ECO:0000313" key="2">
    <source>
        <dbReference type="Proteomes" id="UP001050691"/>
    </source>
</evidence>
<proteinExistence type="predicted"/>
<evidence type="ECO:0008006" key="3">
    <source>
        <dbReference type="Google" id="ProtNLM"/>
    </source>
</evidence>
<sequence>MSSKPKVICLGLGRTGTSSLMDALEMLGFGPCYHMKVVLQNQDPNEIKTWTDLGQGNVTSDIVAVGLEPICRLGSATLDDIRTLLKDYNSIVDYPPAIYYEELYKAYPDAKFILTTREPAKWEASMKATILQAVKTFQRTPDPDSFWSRFCDWYDIEMLGRYHQGKLHTDTQGEIIAHNQRVMQTVPADKLLIYEVSQGWEPLVNFLGVYGLYFFDCMEWSHLILKTPSEKPDIPFPHVNDTAEFQKRVASLVGKELP</sequence>
<comment type="caution">
    <text evidence="1">The sequence shown here is derived from an EMBL/GenBank/DDBJ whole genome shotgun (WGS) entry which is preliminary data.</text>
</comment>
<dbReference type="EMBL" id="BPWL01000011">
    <property type="protein sequence ID" value="GJJ15803.1"/>
    <property type="molecule type" value="Genomic_DNA"/>
</dbReference>
<keyword evidence="2" id="KW-1185">Reference proteome</keyword>
<dbReference type="InterPro" id="IPR040632">
    <property type="entry name" value="Sulfotransfer_4"/>
</dbReference>
<gene>
    <name evidence="1" type="ORF">Clacol_010081</name>
</gene>
<protein>
    <recommendedName>
        <fullName evidence="3">Sulfotransferase</fullName>
    </recommendedName>
</protein>
<dbReference type="SUPFAM" id="SSF52540">
    <property type="entry name" value="P-loop containing nucleoside triphosphate hydrolases"/>
    <property type="match status" value="1"/>
</dbReference>
<accession>A0AAV5AS16</accession>
<organism evidence="1 2">
    <name type="scientific">Clathrus columnatus</name>
    <dbReference type="NCBI Taxonomy" id="1419009"/>
    <lineage>
        <taxon>Eukaryota</taxon>
        <taxon>Fungi</taxon>
        <taxon>Dikarya</taxon>
        <taxon>Basidiomycota</taxon>
        <taxon>Agaricomycotina</taxon>
        <taxon>Agaricomycetes</taxon>
        <taxon>Phallomycetidae</taxon>
        <taxon>Phallales</taxon>
        <taxon>Clathraceae</taxon>
        <taxon>Clathrus</taxon>
    </lineage>
</organism>
<evidence type="ECO:0000313" key="1">
    <source>
        <dbReference type="EMBL" id="GJJ15803.1"/>
    </source>
</evidence>
<reference evidence="1" key="1">
    <citation type="submission" date="2021-10" db="EMBL/GenBank/DDBJ databases">
        <title>De novo Genome Assembly of Clathrus columnatus (Basidiomycota, Fungi) Using Illumina and Nanopore Sequence Data.</title>
        <authorList>
            <person name="Ogiso-Tanaka E."/>
            <person name="Itagaki H."/>
            <person name="Hosoya T."/>
            <person name="Hosaka K."/>
        </authorList>
    </citation>
    <scope>NUCLEOTIDE SEQUENCE</scope>
    <source>
        <strain evidence="1">MO-923</strain>
    </source>
</reference>
<dbReference type="PANTHER" id="PTHR36978:SF4">
    <property type="entry name" value="P-LOOP CONTAINING NUCLEOSIDE TRIPHOSPHATE HYDROLASE PROTEIN"/>
    <property type="match status" value="1"/>
</dbReference>
<dbReference type="Pfam" id="PF17784">
    <property type="entry name" value="Sulfotransfer_4"/>
    <property type="match status" value="1"/>
</dbReference>
<dbReference type="Proteomes" id="UP001050691">
    <property type="component" value="Unassembled WGS sequence"/>
</dbReference>